<feature type="region of interest" description="Disordered" evidence="1">
    <location>
        <begin position="326"/>
        <end position="348"/>
    </location>
</feature>
<dbReference type="PANTHER" id="PTHR46593:SF1">
    <property type="entry name" value="TRANSMEMBRANE PROTEIN 64"/>
    <property type="match status" value="1"/>
</dbReference>
<evidence type="ECO:0000259" key="3">
    <source>
        <dbReference type="Pfam" id="PF09335"/>
    </source>
</evidence>
<accession>A0A1S3H7G7</accession>
<proteinExistence type="predicted"/>
<keyword evidence="2" id="KW-0472">Membrane</keyword>
<dbReference type="GO" id="GO:0051480">
    <property type="term" value="P:regulation of cytosolic calcium ion concentration"/>
    <property type="evidence" value="ECO:0007669"/>
    <property type="project" value="TreeGrafter"/>
</dbReference>
<dbReference type="KEGG" id="lak:106152417"/>
<name>A0A1S3H7G7_LINAN</name>
<keyword evidence="2 5" id="KW-0812">Transmembrane</keyword>
<dbReference type="Pfam" id="PF09335">
    <property type="entry name" value="VTT_dom"/>
    <property type="match status" value="1"/>
</dbReference>
<dbReference type="OrthoDB" id="166803at2759"/>
<dbReference type="FunCoup" id="A0A1S3H7G7">
    <property type="interactions" value="946"/>
</dbReference>
<sequence length="348" mass="38376">MFHRVVSMDNLRKLPAQAAGGLLPVLGQSSKFDEVLVNLELPSPSAEAQEKAFVPTDAGIVSNETTATVETPSKRSNCLQFSLSTVVVIAVVLFMLILCREYIKILLIWLGELDVWQGCLIYLVLFTVVSFPMTWGYVLLNISCGYLYGCIFGTFTVILCVLIGVTISHFVVKHFFYDCVSTRLQNENLMAVVKVIEGKQGFKVVALARLTPIPFGLQNGLFAITQMSAVKYLCASTLGLLPTQILNAYIGSTLRSMEDVLSDDSNQTTGWIVFITQLVFTVLLMFFVVRKARNELKKTVDEQETGEDLVLIEDDSADPDGYVKITIPSSSSPELSNGYATRSKQLPP</sequence>
<evidence type="ECO:0000313" key="4">
    <source>
        <dbReference type="Proteomes" id="UP000085678"/>
    </source>
</evidence>
<dbReference type="InterPro" id="IPR053069">
    <property type="entry name" value="TVP38/TMEM64"/>
</dbReference>
<dbReference type="GO" id="GO:0005783">
    <property type="term" value="C:endoplasmic reticulum"/>
    <property type="evidence" value="ECO:0007669"/>
    <property type="project" value="TreeGrafter"/>
</dbReference>
<dbReference type="GeneID" id="106152417"/>
<keyword evidence="4" id="KW-1185">Reference proteome</keyword>
<dbReference type="InParanoid" id="A0A1S3H7G7"/>
<dbReference type="OMA" id="FICRDYI"/>
<gene>
    <name evidence="5" type="primary">LOC106152417</name>
</gene>
<dbReference type="RefSeq" id="XP_013381431.1">
    <property type="nucleotide sequence ID" value="XM_013525977.1"/>
</dbReference>
<reference evidence="5" key="1">
    <citation type="submission" date="2025-08" db="UniProtKB">
        <authorList>
            <consortium name="RefSeq"/>
        </authorList>
    </citation>
    <scope>IDENTIFICATION</scope>
    <source>
        <tissue evidence="5">Gonads</tissue>
    </source>
</reference>
<feature type="transmembrane region" description="Helical" evidence="2">
    <location>
        <begin position="79"/>
        <end position="99"/>
    </location>
</feature>
<feature type="compositionally biased region" description="Polar residues" evidence="1">
    <location>
        <begin position="327"/>
        <end position="348"/>
    </location>
</feature>
<keyword evidence="2" id="KW-1133">Transmembrane helix</keyword>
<feature type="transmembrane region" description="Helical" evidence="2">
    <location>
        <begin position="146"/>
        <end position="167"/>
    </location>
</feature>
<evidence type="ECO:0000256" key="1">
    <source>
        <dbReference type="SAM" id="MobiDB-lite"/>
    </source>
</evidence>
<dbReference type="PANTHER" id="PTHR46593">
    <property type="entry name" value="TRANSMEMBRANE PROTEIN 64"/>
    <property type="match status" value="1"/>
</dbReference>
<dbReference type="InterPro" id="IPR032816">
    <property type="entry name" value="VTT_dom"/>
</dbReference>
<evidence type="ECO:0000256" key="2">
    <source>
        <dbReference type="SAM" id="Phobius"/>
    </source>
</evidence>
<feature type="domain" description="VTT" evidence="3">
    <location>
        <begin position="138"/>
        <end position="252"/>
    </location>
</feature>
<dbReference type="AlphaFoldDB" id="A0A1S3H7G7"/>
<dbReference type="Proteomes" id="UP000085678">
    <property type="component" value="Unplaced"/>
</dbReference>
<feature type="transmembrane region" description="Helical" evidence="2">
    <location>
        <begin position="270"/>
        <end position="289"/>
    </location>
</feature>
<evidence type="ECO:0000313" key="5">
    <source>
        <dbReference type="RefSeq" id="XP_013381431.1"/>
    </source>
</evidence>
<protein>
    <submittedName>
        <fullName evidence="5">Transmembrane protein 64</fullName>
    </submittedName>
</protein>
<feature type="transmembrane region" description="Helical" evidence="2">
    <location>
        <begin position="120"/>
        <end position="140"/>
    </location>
</feature>
<organism evidence="4 5">
    <name type="scientific">Lingula anatina</name>
    <name type="common">Brachiopod</name>
    <name type="synonym">Lingula unguis</name>
    <dbReference type="NCBI Taxonomy" id="7574"/>
    <lineage>
        <taxon>Eukaryota</taxon>
        <taxon>Metazoa</taxon>
        <taxon>Spiralia</taxon>
        <taxon>Lophotrochozoa</taxon>
        <taxon>Brachiopoda</taxon>
        <taxon>Linguliformea</taxon>
        <taxon>Lingulata</taxon>
        <taxon>Lingulida</taxon>
        <taxon>Linguloidea</taxon>
        <taxon>Lingulidae</taxon>
        <taxon>Lingula</taxon>
    </lineage>
</organism>
<dbReference type="STRING" id="7574.A0A1S3H7G7"/>